<name>A0ABU6S5Q0_9FABA</name>
<evidence type="ECO:0000256" key="1">
    <source>
        <dbReference type="SAM" id="MobiDB-lite"/>
    </source>
</evidence>
<comment type="caution">
    <text evidence="2">The sequence shown here is derived from an EMBL/GenBank/DDBJ whole genome shotgun (WGS) entry which is preliminary data.</text>
</comment>
<sequence>MPARAANYRLSKGALKTLSPAYPTALPSPTKTDESLSTTTAYVGRSIVIDNHHQIDSSSSTSSSTGTVA</sequence>
<dbReference type="EMBL" id="JASCZI010060443">
    <property type="protein sequence ID" value="MED6131647.1"/>
    <property type="molecule type" value="Genomic_DNA"/>
</dbReference>
<evidence type="ECO:0000313" key="3">
    <source>
        <dbReference type="Proteomes" id="UP001341840"/>
    </source>
</evidence>
<protein>
    <submittedName>
        <fullName evidence="2">Uncharacterized protein</fullName>
    </submittedName>
</protein>
<gene>
    <name evidence="2" type="ORF">PIB30_011498</name>
</gene>
<keyword evidence="3" id="KW-1185">Reference proteome</keyword>
<organism evidence="2 3">
    <name type="scientific">Stylosanthes scabra</name>
    <dbReference type="NCBI Taxonomy" id="79078"/>
    <lineage>
        <taxon>Eukaryota</taxon>
        <taxon>Viridiplantae</taxon>
        <taxon>Streptophyta</taxon>
        <taxon>Embryophyta</taxon>
        <taxon>Tracheophyta</taxon>
        <taxon>Spermatophyta</taxon>
        <taxon>Magnoliopsida</taxon>
        <taxon>eudicotyledons</taxon>
        <taxon>Gunneridae</taxon>
        <taxon>Pentapetalae</taxon>
        <taxon>rosids</taxon>
        <taxon>fabids</taxon>
        <taxon>Fabales</taxon>
        <taxon>Fabaceae</taxon>
        <taxon>Papilionoideae</taxon>
        <taxon>50 kb inversion clade</taxon>
        <taxon>dalbergioids sensu lato</taxon>
        <taxon>Dalbergieae</taxon>
        <taxon>Pterocarpus clade</taxon>
        <taxon>Stylosanthes</taxon>
    </lineage>
</organism>
<reference evidence="2 3" key="1">
    <citation type="journal article" date="2023" name="Plants (Basel)">
        <title>Bridging the Gap: Combining Genomics and Transcriptomics Approaches to Understand Stylosanthes scabra, an Orphan Legume from the Brazilian Caatinga.</title>
        <authorList>
            <person name="Ferreira-Neto J.R.C."/>
            <person name="da Silva M.D."/>
            <person name="Binneck E."/>
            <person name="de Melo N.F."/>
            <person name="da Silva R.H."/>
            <person name="de Melo A.L.T.M."/>
            <person name="Pandolfi V."/>
            <person name="Bustamante F.O."/>
            <person name="Brasileiro-Vidal A.C."/>
            <person name="Benko-Iseppon A.M."/>
        </authorList>
    </citation>
    <scope>NUCLEOTIDE SEQUENCE [LARGE SCALE GENOMIC DNA]</scope>
    <source>
        <tissue evidence="2">Leaves</tissue>
    </source>
</reference>
<feature type="region of interest" description="Disordered" evidence="1">
    <location>
        <begin position="49"/>
        <end position="69"/>
    </location>
</feature>
<proteinExistence type="predicted"/>
<feature type="compositionally biased region" description="Low complexity" evidence="1">
    <location>
        <begin position="57"/>
        <end position="69"/>
    </location>
</feature>
<evidence type="ECO:0000313" key="2">
    <source>
        <dbReference type="EMBL" id="MED6131647.1"/>
    </source>
</evidence>
<dbReference type="Proteomes" id="UP001341840">
    <property type="component" value="Unassembled WGS sequence"/>
</dbReference>
<accession>A0ABU6S5Q0</accession>